<evidence type="ECO:0000313" key="4">
    <source>
        <dbReference type="Proteomes" id="UP000199048"/>
    </source>
</evidence>
<evidence type="ECO:0000313" key="3">
    <source>
        <dbReference type="EMBL" id="SFM87047.1"/>
    </source>
</evidence>
<organism evidence="3 4">
    <name type="scientific">Methylobacterium pseudosasicola</name>
    <dbReference type="NCBI Taxonomy" id="582667"/>
    <lineage>
        <taxon>Bacteria</taxon>
        <taxon>Pseudomonadati</taxon>
        <taxon>Pseudomonadota</taxon>
        <taxon>Alphaproteobacteria</taxon>
        <taxon>Hyphomicrobiales</taxon>
        <taxon>Methylobacteriaceae</taxon>
        <taxon>Methylobacterium</taxon>
    </lineage>
</organism>
<accession>A0A1I4UDH9</accession>
<feature type="domain" description="Putative Flp pilus-assembly TadG-like N-terminal" evidence="2">
    <location>
        <begin position="18"/>
        <end position="64"/>
    </location>
</feature>
<name>A0A1I4UDH9_9HYPH</name>
<dbReference type="Proteomes" id="UP000199048">
    <property type="component" value="Unassembled WGS sequence"/>
</dbReference>
<dbReference type="EMBL" id="FOTK01000068">
    <property type="protein sequence ID" value="SFM87047.1"/>
    <property type="molecule type" value="Genomic_DNA"/>
</dbReference>
<protein>
    <submittedName>
        <fullName evidence="3">Flp pilus assembly protein TadG</fullName>
    </submittedName>
</protein>
<dbReference type="Pfam" id="PF13400">
    <property type="entry name" value="Tad"/>
    <property type="match status" value="1"/>
</dbReference>
<keyword evidence="1" id="KW-0472">Membrane</keyword>
<dbReference type="OrthoDB" id="7624353at2"/>
<evidence type="ECO:0000259" key="2">
    <source>
        <dbReference type="Pfam" id="PF13400"/>
    </source>
</evidence>
<keyword evidence="4" id="KW-1185">Reference proteome</keyword>
<reference evidence="4" key="1">
    <citation type="submission" date="2016-10" db="EMBL/GenBank/DDBJ databases">
        <authorList>
            <person name="Varghese N."/>
            <person name="Submissions S."/>
        </authorList>
    </citation>
    <scope>NUCLEOTIDE SEQUENCE [LARGE SCALE GENOMIC DNA]</scope>
    <source>
        <strain evidence="4">BL36</strain>
    </source>
</reference>
<feature type="transmembrane region" description="Helical" evidence="1">
    <location>
        <begin position="20"/>
        <end position="39"/>
    </location>
</feature>
<dbReference type="AlphaFoldDB" id="A0A1I4UDH9"/>
<keyword evidence="1" id="KW-1133">Transmembrane helix</keyword>
<keyword evidence="1" id="KW-0812">Transmembrane</keyword>
<dbReference type="STRING" id="582667.SAMN05192568_106813"/>
<gene>
    <name evidence="3" type="ORF">SAMN05192568_106813</name>
</gene>
<proteinExistence type="predicted"/>
<dbReference type="RefSeq" id="WP_092046788.1">
    <property type="nucleotide sequence ID" value="NZ_FOTK01000068.1"/>
</dbReference>
<dbReference type="InterPro" id="IPR028087">
    <property type="entry name" value="Tad_N"/>
</dbReference>
<evidence type="ECO:0000256" key="1">
    <source>
        <dbReference type="SAM" id="Phobius"/>
    </source>
</evidence>
<sequence length="363" mass="39230">MRQAIADRLASLKRCDTGNVVVIFGFSLPVLLGAGGLAIDYGNAVRVRAVESSIADATALLVANADTVAAATEGLRLASAQLTSRLGAVNTSSGFQVNGTWIDGSNYRVTISTTLKTSLLHLLPGMPRQITVSTATTVNRVAPVYQTAPPTVSQLSPEAADYNRIYMYCYSSDPKRQAEADKGRRGMVAVADNGSPPTDYSKNTMPVCGANEAPSYMLRNVRNARDTRSAWDDKNQEIYQYYTDTTIDTGLRIQSMSMKGYRVYASGSLTSLDMNANPILETIVCDNLSQCKSKSSGGILPNSHTTHNPATAATSCSDGKYMYYGWEDRPPNAGSDRDYDDIRVIVSCPTLVKVSDKKLRIVE</sequence>